<keyword evidence="4" id="KW-0472">Membrane</keyword>
<feature type="transmembrane region" description="Helical" evidence="4">
    <location>
        <begin position="12"/>
        <end position="32"/>
    </location>
</feature>
<keyword evidence="4" id="KW-0812">Transmembrane</keyword>
<keyword evidence="7" id="KW-1185">Reference proteome</keyword>
<dbReference type="PANTHER" id="PTHR30576:SF20">
    <property type="entry name" value="QUINOVOSAMINEPHOSPHOTRANSFERAE-RELATED"/>
    <property type="match status" value="1"/>
</dbReference>
<evidence type="ECO:0000313" key="6">
    <source>
        <dbReference type="EMBL" id="MFL4469159.1"/>
    </source>
</evidence>
<dbReference type="Proteomes" id="UP001627408">
    <property type="component" value="Unassembled WGS sequence"/>
</dbReference>
<gene>
    <name evidence="6" type="ORF">ACERZ8_04480</name>
</gene>
<keyword evidence="2" id="KW-0270">Exopolysaccharide synthesis</keyword>
<evidence type="ECO:0000256" key="3">
    <source>
        <dbReference type="SAM" id="MobiDB-lite"/>
    </source>
</evidence>
<accession>A0ABW8USY9</accession>
<proteinExistence type="inferred from homology"/>
<dbReference type="EMBL" id="JBHDIY010000002">
    <property type="protein sequence ID" value="MFL4469159.1"/>
    <property type="molecule type" value="Genomic_DNA"/>
</dbReference>
<feature type="domain" description="Bacterial sugar transferase" evidence="5">
    <location>
        <begin position="5"/>
        <end position="200"/>
    </location>
</feature>
<evidence type="ECO:0000313" key="7">
    <source>
        <dbReference type="Proteomes" id="UP001627408"/>
    </source>
</evidence>
<name>A0ABW8USY9_9RHOB</name>
<reference evidence="6 7" key="1">
    <citation type="submission" date="2024-08" db="EMBL/GenBank/DDBJ databases">
        <title>Tateyamaria sp. nov., isolated from marine algae.</title>
        <authorList>
            <person name="Choi B.J."/>
            <person name="Kim J.M."/>
            <person name="Lee J.K."/>
            <person name="Choi D.G."/>
            <person name="Bayburt H."/>
            <person name="Baek J.H."/>
            <person name="Han D.M."/>
            <person name="Jeon C.O."/>
        </authorList>
    </citation>
    <scope>NUCLEOTIDE SEQUENCE [LARGE SCALE GENOMIC DNA]</scope>
    <source>
        <strain evidence="6 7">KMU-156</strain>
    </source>
</reference>
<feature type="region of interest" description="Disordered" evidence="3">
    <location>
        <begin position="209"/>
        <end position="228"/>
    </location>
</feature>
<evidence type="ECO:0000259" key="5">
    <source>
        <dbReference type="Pfam" id="PF02397"/>
    </source>
</evidence>
<comment type="caution">
    <text evidence="6">The sequence shown here is derived from an EMBL/GenBank/DDBJ whole genome shotgun (WGS) entry which is preliminary data.</text>
</comment>
<dbReference type="RefSeq" id="WP_407590929.1">
    <property type="nucleotide sequence ID" value="NZ_JBHDIY010000002.1"/>
</dbReference>
<evidence type="ECO:0000256" key="4">
    <source>
        <dbReference type="SAM" id="Phobius"/>
    </source>
</evidence>
<dbReference type="GO" id="GO:0016740">
    <property type="term" value="F:transferase activity"/>
    <property type="evidence" value="ECO:0007669"/>
    <property type="project" value="UniProtKB-KW"/>
</dbReference>
<keyword evidence="4" id="KW-1133">Transmembrane helix</keyword>
<organism evidence="6 7">
    <name type="scientific">Tateyamaria armeniaca</name>
    <dbReference type="NCBI Taxonomy" id="2518930"/>
    <lineage>
        <taxon>Bacteria</taxon>
        <taxon>Pseudomonadati</taxon>
        <taxon>Pseudomonadota</taxon>
        <taxon>Alphaproteobacteria</taxon>
        <taxon>Rhodobacterales</taxon>
        <taxon>Roseobacteraceae</taxon>
        <taxon>Tateyamaria</taxon>
    </lineage>
</organism>
<dbReference type="PANTHER" id="PTHR30576">
    <property type="entry name" value="COLANIC BIOSYNTHESIS UDP-GLUCOSE LIPID CARRIER TRANSFERASE"/>
    <property type="match status" value="1"/>
</dbReference>
<comment type="similarity">
    <text evidence="1">Belongs to the bacterial sugar transferase family.</text>
</comment>
<evidence type="ECO:0000256" key="2">
    <source>
        <dbReference type="ARBA" id="ARBA00023169"/>
    </source>
</evidence>
<sequence length="228" mass="25875">MTWYKRTLDVVFAGVLIVLLAPVIVCIAWLIWRAQDGPVFYVAERMKTPTQGFGLWKFRTMTEVDCDGGVSGGDKRARITAIGAKLRATRLDELPQLWNILKGDISFVGPRPPLREYVDRFPDLYAQVLASRPGVTGLATLRFHRHESRILARCRTAQQTDAVYARVCVPRKARLDLIYQRNQSIGYDFRLALETAGTLLRVPPNTRRAFNPLNARPRGQMAPRLTRP</sequence>
<evidence type="ECO:0000256" key="1">
    <source>
        <dbReference type="ARBA" id="ARBA00006464"/>
    </source>
</evidence>
<dbReference type="Pfam" id="PF02397">
    <property type="entry name" value="Bac_transf"/>
    <property type="match status" value="1"/>
</dbReference>
<dbReference type="InterPro" id="IPR003362">
    <property type="entry name" value="Bact_transf"/>
</dbReference>
<protein>
    <submittedName>
        <fullName evidence="6">Sugar transferase</fullName>
    </submittedName>
</protein>
<keyword evidence="6" id="KW-0808">Transferase</keyword>